<evidence type="ECO:0000313" key="1">
    <source>
        <dbReference type="EMBL" id="KAF1798528.1"/>
    </source>
</evidence>
<dbReference type="EMBL" id="JAAECE010000007">
    <property type="protein sequence ID" value="KAF1798528.1"/>
    <property type="molecule type" value="Genomic_DNA"/>
</dbReference>
<protein>
    <submittedName>
        <fullName evidence="1">Uncharacterized protein</fullName>
    </submittedName>
</protein>
<accession>A0A8H4EZA5</accession>
<proteinExistence type="predicted"/>
<dbReference type="Proteomes" id="UP000469890">
    <property type="component" value="Unassembled WGS sequence"/>
</dbReference>
<gene>
    <name evidence="1" type="ORF">FB192DRAFT_1150482</name>
</gene>
<dbReference type="AlphaFoldDB" id="A0A8H4EZA5"/>
<organism evidence="1 2">
    <name type="scientific">Mucor circinelloides f. lusitanicus</name>
    <name type="common">Mucor racemosus var. lusitanicus</name>
    <dbReference type="NCBI Taxonomy" id="29924"/>
    <lineage>
        <taxon>Eukaryota</taxon>
        <taxon>Fungi</taxon>
        <taxon>Fungi incertae sedis</taxon>
        <taxon>Mucoromycota</taxon>
        <taxon>Mucoromycotina</taxon>
        <taxon>Mucoromycetes</taxon>
        <taxon>Mucorales</taxon>
        <taxon>Mucorineae</taxon>
        <taxon>Mucoraceae</taxon>
        <taxon>Mucor</taxon>
    </lineage>
</organism>
<name>A0A8H4EZA5_MUCCL</name>
<evidence type="ECO:0000313" key="2">
    <source>
        <dbReference type="Proteomes" id="UP000469890"/>
    </source>
</evidence>
<sequence length="76" mass="8684">MWKCEGGLVSLSLFALLLPCFFPVYLSNLFVHLTLSSTHFFFPHKKIPIKKHIHHAHPGMLSQHVSISRSTESRSL</sequence>
<reference evidence="1 2" key="1">
    <citation type="submission" date="2019-09" db="EMBL/GenBank/DDBJ databases">
        <authorList>
            <consortium name="DOE Joint Genome Institute"/>
            <person name="Mondo S.J."/>
            <person name="Navarro-Mendoza M.I."/>
            <person name="Perez-Arques C."/>
            <person name="Panchal S."/>
            <person name="Nicolas F.E."/>
            <person name="Ganguly P."/>
            <person name="Pangilinan J."/>
            <person name="Grigoriev I."/>
            <person name="Heitman J."/>
            <person name="Sanya K."/>
            <person name="Garre V."/>
        </authorList>
    </citation>
    <scope>NUCLEOTIDE SEQUENCE [LARGE SCALE GENOMIC DNA]</scope>
    <source>
        <strain evidence="1 2">MU402</strain>
    </source>
</reference>
<comment type="caution">
    <text evidence="1">The sequence shown here is derived from an EMBL/GenBank/DDBJ whole genome shotgun (WGS) entry which is preliminary data.</text>
</comment>